<dbReference type="OrthoDB" id="557464at356"/>
<keyword evidence="2" id="KW-1185">Reference proteome</keyword>
<sequence>MSESYPDAMVIQASGFGRSLTARQSIENAKKVLLDFERISPWRRPFMVNGCTEETDDMPIAEDLSNFEEVLMHALQSYDDVRYFNDNDPDNWKLTPDSRSPYGFSLTFSDIHHDKDAWKSIPFSIQAAGFRDGISRENSVYVIRIPFYGKGEKNSNWSDPTIVFRIFNYFIDTFDPMKCVVFGNRQARELSRESNSHLPKYIIGWLNYTRDPKIMEVFNDIGKAIPYRSGVLLKLGDDASALSDPKVDAELAEIGEMLRSAGVSH</sequence>
<evidence type="ECO:0000313" key="2">
    <source>
        <dbReference type="Proteomes" id="UP000193978"/>
    </source>
</evidence>
<protein>
    <recommendedName>
        <fullName evidence="3">Immunity protein 52 domain-containing protein</fullName>
    </recommendedName>
</protein>
<name>A0A1W6MX72_9HYPH</name>
<accession>A0A1W6MX72</accession>
<evidence type="ECO:0008006" key="3">
    <source>
        <dbReference type="Google" id="ProtNLM"/>
    </source>
</evidence>
<gene>
    <name evidence="1" type="ORF">B1812_15045</name>
</gene>
<dbReference type="KEGG" id="mbry:B1812_15045"/>
<proteinExistence type="predicted"/>
<organism evidence="1 2">
    <name type="scientific">Methylocystis bryophila</name>
    <dbReference type="NCBI Taxonomy" id="655015"/>
    <lineage>
        <taxon>Bacteria</taxon>
        <taxon>Pseudomonadati</taxon>
        <taxon>Pseudomonadota</taxon>
        <taxon>Alphaproteobacteria</taxon>
        <taxon>Hyphomicrobiales</taxon>
        <taxon>Methylocystaceae</taxon>
        <taxon>Methylocystis</taxon>
    </lineage>
</organism>
<dbReference type="RefSeq" id="WP_085772308.1">
    <property type="nucleotide sequence ID" value="NZ_AP027149.1"/>
</dbReference>
<evidence type="ECO:0000313" key="1">
    <source>
        <dbReference type="EMBL" id="ARN82184.1"/>
    </source>
</evidence>
<dbReference type="Proteomes" id="UP000193978">
    <property type="component" value="Chromosome"/>
</dbReference>
<dbReference type="EMBL" id="CP019948">
    <property type="protein sequence ID" value="ARN82184.1"/>
    <property type="molecule type" value="Genomic_DNA"/>
</dbReference>
<dbReference type="AlphaFoldDB" id="A0A1W6MX72"/>
<reference evidence="1 2" key="1">
    <citation type="submission" date="2017-02" db="EMBL/GenBank/DDBJ databases">
        <authorList>
            <person name="Peterson S.W."/>
        </authorList>
    </citation>
    <scope>NUCLEOTIDE SEQUENCE [LARGE SCALE GENOMIC DNA]</scope>
    <source>
        <strain evidence="1 2">S285</strain>
    </source>
</reference>